<name>A0A520KFZ4_9CREN</name>
<dbReference type="InterPro" id="IPR043519">
    <property type="entry name" value="NT_sf"/>
</dbReference>
<evidence type="ECO:0000313" key="2">
    <source>
        <dbReference type="EMBL" id="RZN56546.1"/>
    </source>
</evidence>
<dbReference type="PANTHER" id="PTHR33933">
    <property type="entry name" value="NUCLEOTIDYLTRANSFERASE"/>
    <property type="match status" value="1"/>
</dbReference>
<dbReference type="PANTHER" id="PTHR33933:SF1">
    <property type="entry name" value="PROTEIN ADENYLYLTRANSFERASE MNTA-RELATED"/>
    <property type="match status" value="1"/>
</dbReference>
<reference evidence="3 5" key="1">
    <citation type="journal article" date="2019" name="Nat. Microbiol.">
        <title>Expanding anaerobic alkane metabolism in the domain of Archaea.</title>
        <authorList>
            <person name="Wang Y."/>
            <person name="Wegener G."/>
            <person name="Hou J."/>
            <person name="Wang F."/>
            <person name="Xiao X."/>
        </authorList>
    </citation>
    <scope>NUCLEOTIDE SEQUENCE [LARGE SCALE GENOMIC DNA]</scope>
    <source>
        <strain evidence="3">WYZ-LMO11</strain>
    </source>
</reference>
<evidence type="ECO:0000313" key="3">
    <source>
        <dbReference type="EMBL" id="TDA38719.1"/>
    </source>
</evidence>
<dbReference type="SUPFAM" id="SSF81301">
    <property type="entry name" value="Nucleotidyltransferase"/>
    <property type="match status" value="1"/>
</dbReference>
<dbReference type="InterPro" id="IPR052548">
    <property type="entry name" value="Type_VII_TA_antitoxin"/>
</dbReference>
<dbReference type="EMBL" id="QNVI01000044">
    <property type="protein sequence ID" value="TDA38719.1"/>
    <property type="molecule type" value="Genomic_DNA"/>
</dbReference>
<sequence>MPYEEEIKKYIEALKILKPKLVILHGSIARKEFGLGSDVDLIVVSDNLPDKIMDRIKLLYEIDETKAPLDIKGYKSEEIRKMIKKGNPLIMDAMEDGIILFADENFLKEILEFYKEERKNFKRIEKGWIKLFLWF</sequence>
<reference evidence="2 4" key="2">
    <citation type="journal article" date="2019" name="Nat. Microbiol.">
        <title>Wide diversity of methane and short-chain alkane metabolisms in uncultured archaea.</title>
        <authorList>
            <person name="Borrel G."/>
            <person name="Adam P.S."/>
            <person name="McKay L.J."/>
            <person name="Chen L.X."/>
            <person name="Sierra-Garcia I.N."/>
            <person name="Sieber C.M."/>
            <person name="Letourneur Q."/>
            <person name="Ghozlane A."/>
            <person name="Andersen G.L."/>
            <person name="Li W.J."/>
            <person name="Hallam S.J."/>
            <person name="Muyzer G."/>
            <person name="de Oliveira V.M."/>
            <person name="Inskeep W.P."/>
            <person name="Banfield J.F."/>
            <person name="Gribaldo S."/>
        </authorList>
    </citation>
    <scope>NUCLEOTIDE SEQUENCE [LARGE SCALE GENOMIC DNA]</scope>
    <source>
        <strain evidence="2">Verst-YHS</strain>
    </source>
</reference>
<evidence type="ECO:0000313" key="4">
    <source>
        <dbReference type="Proteomes" id="UP000316080"/>
    </source>
</evidence>
<comment type="caution">
    <text evidence="2">The sequence shown here is derived from an EMBL/GenBank/DDBJ whole genome shotgun (WGS) entry which is preliminary data.</text>
</comment>
<proteinExistence type="predicted"/>
<dbReference type="Pfam" id="PF01909">
    <property type="entry name" value="NTP_transf_2"/>
    <property type="match status" value="1"/>
</dbReference>
<dbReference type="Proteomes" id="UP000316080">
    <property type="component" value="Unassembled WGS sequence"/>
</dbReference>
<evidence type="ECO:0000313" key="5">
    <source>
        <dbReference type="Proteomes" id="UP000317265"/>
    </source>
</evidence>
<evidence type="ECO:0000259" key="1">
    <source>
        <dbReference type="Pfam" id="PF01909"/>
    </source>
</evidence>
<dbReference type="EMBL" id="RXIH01000022">
    <property type="protein sequence ID" value="RZN56546.1"/>
    <property type="molecule type" value="Genomic_DNA"/>
</dbReference>
<feature type="domain" description="Polymerase nucleotidyl transferase" evidence="1">
    <location>
        <begin position="7"/>
        <end position="96"/>
    </location>
</feature>
<dbReference type="InterPro" id="IPR002934">
    <property type="entry name" value="Polymerase_NTP_transf_dom"/>
</dbReference>
<dbReference type="AlphaFoldDB" id="A0A520KFZ4"/>
<dbReference type="Proteomes" id="UP000317265">
    <property type="component" value="Unassembled WGS sequence"/>
</dbReference>
<keyword evidence="2" id="KW-0808">Transferase</keyword>
<organism evidence="2 4">
    <name type="scientific">Thermoproteota archaeon</name>
    <dbReference type="NCBI Taxonomy" id="2056631"/>
    <lineage>
        <taxon>Archaea</taxon>
        <taxon>Thermoproteota</taxon>
    </lineage>
</organism>
<dbReference type="Gene3D" id="3.30.460.10">
    <property type="entry name" value="Beta Polymerase, domain 2"/>
    <property type="match status" value="1"/>
</dbReference>
<dbReference type="CDD" id="cd05403">
    <property type="entry name" value="NT_KNTase_like"/>
    <property type="match status" value="1"/>
</dbReference>
<accession>A0A520KFZ4</accession>
<dbReference type="GO" id="GO:0016779">
    <property type="term" value="F:nucleotidyltransferase activity"/>
    <property type="evidence" value="ECO:0007669"/>
    <property type="project" value="InterPro"/>
</dbReference>
<protein>
    <submittedName>
        <fullName evidence="2">Nucleotidyltransferase domain-containing protein</fullName>
    </submittedName>
</protein>
<gene>
    <name evidence="3" type="ORF">DSO09_03710</name>
    <name evidence="2" type="ORF">EF809_02480</name>
</gene>